<dbReference type="GO" id="GO:0008270">
    <property type="term" value="F:zinc ion binding"/>
    <property type="evidence" value="ECO:0007669"/>
    <property type="project" value="UniProtKB-KW"/>
</dbReference>
<accession>A0AAF0YEF3</accession>
<evidence type="ECO:0000256" key="1">
    <source>
        <dbReference type="ARBA" id="ARBA00022723"/>
    </source>
</evidence>
<feature type="domain" description="C2H2-type" evidence="6">
    <location>
        <begin position="98"/>
        <end position="127"/>
    </location>
</feature>
<dbReference type="GO" id="GO:0005634">
    <property type="term" value="C:nucleus"/>
    <property type="evidence" value="ECO:0007669"/>
    <property type="project" value="TreeGrafter"/>
</dbReference>
<keyword evidence="8" id="KW-1185">Reference proteome</keyword>
<dbReference type="Proteomes" id="UP000827549">
    <property type="component" value="Chromosome 5"/>
</dbReference>
<evidence type="ECO:0000256" key="3">
    <source>
        <dbReference type="ARBA" id="ARBA00022771"/>
    </source>
</evidence>
<evidence type="ECO:0000256" key="2">
    <source>
        <dbReference type="ARBA" id="ARBA00022737"/>
    </source>
</evidence>
<dbReference type="SUPFAM" id="SSF57667">
    <property type="entry name" value="beta-beta-alpha zinc fingers"/>
    <property type="match status" value="1"/>
</dbReference>
<evidence type="ECO:0000256" key="5">
    <source>
        <dbReference type="PROSITE-ProRule" id="PRU00042"/>
    </source>
</evidence>
<dbReference type="SMART" id="SM00355">
    <property type="entry name" value="ZnF_C2H2"/>
    <property type="match status" value="6"/>
</dbReference>
<keyword evidence="1" id="KW-0479">Metal-binding</keyword>
<evidence type="ECO:0000259" key="6">
    <source>
        <dbReference type="PROSITE" id="PS50157"/>
    </source>
</evidence>
<proteinExistence type="predicted"/>
<gene>
    <name evidence="7" type="primary">Znf672</name>
    <name evidence="7" type="ORF">LOC62_05G006898</name>
</gene>
<dbReference type="PROSITE" id="PS50157">
    <property type="entry name" value="ZINC_FINGER_C2H2_2"/>
    <property type="match status" value="2"/>
</dbReference>
<dbReference type="Pfam" id="PF12171">
    <property type="entry name" value="zf-C2H2_jaz"/>
    <property type="match status" value="1"/>
</dbReference>
<dbReference type="PANTHER" id="PTHR24409:SF356">
    <property type="entry name" value="C2H2 FINGER DOMAIN TRANSCRIPTION FACTOR (EUROFUNG)"/>
    <property type="match status" value="1"/>
</dbReference>
<dbReference type="GO" id="GO:0000981">
    <property type="term" value="F:DNA-binding transcription factor activity, RNA polymerase II-specific"/>
    <property type="evidence" value="ECO:0007669"/>
    <property type="project" value="TreeGrafter"/>
</dbReference>
<reference evidence="7" key="1">
    <citation type="submission" date="2023-10" db="EMBL/GenBank/DDBJ databases">
        <authorList>
            <person name="Noh H."/>
        </authorList>
    </citation>
    <scope>NUCLEOTIDE SEQUENCE</scope>
    <source>
        <strain evidence="7">DUCC4014</strain>
    </source>
</reference>
<dbReference type="AlphaFoldDB" id="A0AAF0YEF3"/>
<dbReference type="GO" id="GO:0000977">
    <property type="term" value="F:RNA polymerase II transcription regulatory region sequence-specific DNA binding"/>
    <property type="evidence" value="ECO:0007669"/>
    <property type="project" value="TreeGrafter"/>
</dbReference>
<dbReference type="GeneID" id="87810073"/>
<feature type="domain" description="C2H2-type" evidence="6">
    <location>
        <begin position="199"/>
        <end position="223"/>
    </location>
</feature>
<keyword evidence="3 5" id="KW-0863">Zinc-finger</keyword>
<sequence length="279" mass="32036">MVAAAHFLCGTCWKEFPAGWRARESHCNATGHQRPAYECDTCPHHFNSQHACNPHMGAKGHFGDYSDDDEDWECRDDDCWDTFASEADRDAHEHDDHDFCGDCDRYFDNANNLRMHLNSRTHRSDTLACPLCKRDFVSATGLAHHLERGACPRAPNLDRMGVYRLVRELDPHHWFTNRVVEYTKATYTADENTWNGSGYECSKCYREFRSLNSLNQHLWSGTHDESLYHCQSGRCGRQFKTFGAVCNHLESESCGAMSYDQVQKYMHSVVSSGRLLTAY</sequence>
<dbReference type="PROSITE" id="PS00028">
    <property type="entry name" value="ZINC_FINGER_C2H2_1"/>
    <property type="match status" value="3"/>
</dbReference>
<organism evidence="7 8">
    <name type="scientific">Vanrija pseudolonga</name>
    <dbReference type="NCBI Taxonomy" id="143232"/>
    <lineage>
        <taxon>Eukaryota</taxon>
        <taxon>Fungi</taxon>
        <taxon>Dikarya</taxon>
        <taxon>Basidiomycota</taxon>
        <taxon>Agaricomycotina</taxon>
        <taxon>Tremellomycetes</taxon>
        <taxon>Trichosporonales</taxon>
        <taxon>Trichosporonaceae</taxon>
        <taxon>Vanrija</taxon>
    </lineage>
</organism>
<name>A0AAF0YEF3_9TREE</name>
<keyword evidence="4" id="KW-0862">Zinc</keyword>
<evidence type="ECO:0000256" key="4">
    <source>
        <dbReference type="ARBA" id="ARBA00022833"/>
    </source>
</evidence>
<dbReference type="EMBL" id="CP086718">
    <property type="protein sequence ID" value="WOO83374.1"/>
    <property type="molecule type" value="Genomic_DNA"/>
</dbReference>
<evidence type="ECO:0000313" key="7">
    <source>
        <dbReference type="EMBL" id="WOO83374.1"/>
    </source>
</evidence>
<dbReference type="Gene3D" id="3.30.160.60">
    <property type="entry name" value="Classic Zinc Finger"/>
    <property type="match status" value="2"/>
</dbReference>
<dbReference type="InterPro" id="IPR022755">
    <property type="entry name" value="Znf_C2H2_jaz"/>
</dbReference>
<evidence type="ECO:0000313" key="8">
    <source>
        <dbReference type="Proteomes" id="UP000827549"/>
    </source>
</evidence>
<protein>
    <submittedName>
        <fullName evidence="7">Zinc finger protein</fullName>
    </submittedName>
</protein>
<dbReference type="PANTHER" id="PTHR24409">
    <property type="entry name" value="ZINC FINGER PROTEIN 142"/>
    <property type="match status" value="1"/>
</dbReference>
<dbReference type="InterPro" id="IPR013087">
    <property type="entry name" value="Znf_C2H2_type"/>
</dbReference>
<dbReference type="RefSeq" id="XP_062629400.1">
    <property type="nucleotide sequence ID" value="XM_062773416.1"/>
</dbReference>
<keyword evidence="2" id="KW-0677">Repeat</keyword>
<dbReference type="InterPro" id="IPR036236">
    <property type="entry name" value="Znf_C2H2_sf"/>
</dbReference>